<evidence type="ECO:0000256" key="1">
    <source>
        <dbReference type="SAM" id="MobiDB-lite"/>
    </source>
</evidence>
<feature type="region of interest" description="Disordered" evidence="1">
    <location>
        <begin position="16"/>
        <end position="57"/>
    </location>
</feature>
<proteinExistence type="predicted"/>
<keyword evidence="3" id="KW-1185">Reference proteome</keyword>
<name>A0AAE1FUV7_PETCI</name>
<dbReference type="Proteomes" id="UP001286313">
    <property type="component" value="Unassembled WGS sequence"/>
</dbReference>
<feature type="compositionally biased region" description="Pro residues" evidence="1">
    <location>
        <begin position="42"/>
        <end position="54"/>
    </location>
</feature>
<feature type="compositionally biased region" description="Polar residues" evidence="1">
    <location>
        <begin position="29"/>
        <end position="40"/>
    </location>
</feature>
<comment type="caution">
    <text evidence="2">The sequence shown here is derived from an EMBL/GenBank/DDBJ whole genome shotgun (WGS) entry which is preliminary data.</text>
</comment>
<gene>
    <name evidence="2" type="ORF">Pcinc_017088</name>
</gene>
<accession>A0AAE1FUV7</accession>
<dbReference type="EMBL" id="JAWQEG010001567">
    <property type="protein sequence ID" value="KAK3878268.1"/>
    <property type="molecule type" value="Genomic_DNA"/>
</dbReference>
<reference evidence="2" key="1">
    <citation type="submission" date="2023-10" db="EMBL/GenBank/DDBJ databases">
        <title>Genome assemblies of two species of porcelain crab, Petrolisthes cinctipes and Petrolisthes manimaculis (Anomura: Porcellanidae).</title>
        <authorList>
            <person name="Angst P."/>
        </authorList>
    </citation>
    <scope>NUCLEOTIDE SEQUENCE</scope>
    <source>
        <strain evidence="2">PB745_01</strain>
        <tissue evidence="2">Gill</tissue>
    </source>
</reference>
<protein>
    <submittedName>
        <fullName evidence="2">Uncharacterized protein</fullName>
    </submittedName>
</protein>
<dbReference type="AlphaFoldDB" id="A0AAE1FUV7"/>
<sequence>MCGTEYVHHNEEIRHSITGPCDDEEVEGTDSSKLSLETDSPPQIPQNQPNPFPNPTAYIQSRVSKPPPHSLLLSWHSGPPFRIKWLQCPRDIKLRKPAICEVHKWPGISRAREGEGVGKGWGVWKWE</sequence>
<organism evidence="2 3">
    <name type="scientific">Petrolisthes cinctipes</name>
    <name type="common">Flat porcelain crab</name>
    <dbReference type="NCBI Taxonomy" id="88211"/>
    <lineage>
        <taxon>Eukaryota</taxon>
        <taxon>Metazoa</taxon>
        <taxon>Ecdysozoa</taxon>
        <taxon>Arthropoda</taxon>
        <taxon>Crustacea</taxon>
        <taxon>Multicrustacea</taxon>
        <taxon>Malacostraca</taxon>
        <taxon>Eumalacostraca</taxon>
        <taxon>Eucarida</taxon>
        <taxon>Decapoda</taxon>
        <taxon>Pleocyemata</taxon>
        <taxon>Anomura</taxon>
        <taxon>Galatheoidea</taxon>
        <taxon>Porcellanidae</taxon>
        <taxon>Petrolisthes</taxon>
    </lineage>
</organism>
<evidence type="ECO:0000313" key="2">
    <source>
        <dbReference type="EMBL" id="KAK3878268.1"/>
    </source>
</evidence>
<evidence type="ECO:0000313" key="3">
    <source>
        <dbReference type="Proteomes" id="UP001286313"/>
    </source>
</evidence>